<sequence>MKVIGIKFKDGGKIYYFAPNEKETYEEGMQVVVETSKSVEFATVAFPPKEVEDSEVVQPLKPILRIATDKDREQVRRNIERKPQAMKIAQEKIEKHKLAMKLIDCEFAFDGNKVIFYFAADGRVDFRELVKDLASAFHIRIELRQVGIRDETRLLGGIAPCGRECCCAGAMCDFKKVSIKMAKTQGLSLNPGKISGLCGRLMCCLSYENDYYSEVNKKMPKIGSEVSTPEGKGTVVSVNMLKLTVRAKLERDGSLVYKDFPLDAIRFKSGKKDEKPEKEEKLDPALKDLLD</sequence>
<name>A0A9D2CTH6_9FIRM</name>
<evidence type="ECO:0000259" key="2">
    <source>
        <dbReference type="PROSITE" id="PS51411"/>
    </source>
</evidence>
<dbReference type="Proteomes" id="UP000886750">
    <property type="component" value="Unassembled WGS sequence"/>
</dbReference>
<dbReference type="Pfam" id="PF04468">
    <property type="entry name" value="PSP1"/>
    <property type="match status" value="1"/>
</dbReference>
<feature type="region of interest" description="Disordered" evidence="1">
    <location>
        <begin position="271"/>
        <end position="291"/>
    </location>
</feature>
<reference evidence="3" key="2">
    <citation type="submission" date="2021-04" db="EMBL/GenBank/DDBJ databases">
        <authorList>
            <person name="Gilroy R."/>
        </authorList>
    </citation>
    <scope>NUCLEOTIDE SEQUENCE</scope>
    <source>
        <strain evidence="3">1345</strain>
    </source>
</reference>
<dbReference type="PANTHER" id="PTHR43830">
    <property type="entry name" value="PROTEIN PSP1"/>
    <property type="match status" value="1"/>
</dbReference>
<dbReference type="PROSITE" id="PS51411">
    <property type="entry name" value="PSP1_C"/>
    <property type="match status" value="1"/>
</dbReference>
<evidence type="ECO:0000313" key="4">
    <source>
        <dbReference type="Proteomes" id="UP000886750"/>
    </source>
</evidence>
<reference evidence="3" key="1">
    <citation type="journal article" date="2021" name="PeerJ">
        <title>Extensive microbial diversity within the chicken gut microbiome revealed by metagenomics and culture.</title>
        <authorList>
            <person name="Gilroy R."/>
            <person name="Ravi A."/>
            <person name="Getino M."/>
            <person name="Pursley I."/>
            <person name="Horton D.L."/>
            <person name="Alikhan N.F."/>
            <person name="Baker D."/>
            <person name="Gharbi K."/>
            <person name="Hall N."/>
            <person name="Watson M."/>
            <person name="Adriaenssens E.M."/>
            <person name="Foster-Nyarko E."/>
            <person name="Jarju S."/>
            <person name="Secka A."/>
            <person name="Antonio M."/>
            <person name="Oren A."/>
            <person name="Chaudhuri R.R."/>
            <person name="La Ragione R."/>
            <person name="Hildebrand F."/>
            <person name="Pallen M.J."/>
        </authorList>
    </citation>
    <scope>NUCLEOTIDE SEQUENCE</scope>
    <source>
        <strain evidence="3">1345</strain>
    </source>
</reference>
<protein>
    <submittedName>
        <fullName evidence="3">Stage 0 sporulation family protein</fullName>
    </submittedName>
</protein>
<dbReference type="NCBIfam" id="NF041131">
    <property type="entry name" value="RicT_YaaT_fam"/>
    <property type="match status" value="1"/>
</dbReference>
<dbReference type="GO" id="GO:0005737">
    <property type="term" value="C:cytoplasm"/>
    <property type="evidence" value="ECO:0007669"/>
    <property type="project" value="TreeGrafter"/>
</dbReference>
<comment type="caution">
    <text evidence="3">The sequence shown here is derived from an EMBL/GenBank/DDBJ whole genome shotgun (WGS) entry which is preliminary data.</text>
</comment>
<dbReference type="InterPro" id="IPR047767">
    <property type="entry name" value="PSP1-like"/>
</dbReference>
<dbReference type="AlphaFoldDB" id="A0A9D2CTH6"/>
<dbReference type="EMBL" id="DXCQ01000075">
    <property type="protein sequence ID" value="HIY97742.1"/>
    <property type="molecule type" value="Genomic_DNA"/>
</dbReference>
<proteinExistence type="predicted"/>
<feature type="domain" description="PSP1 C-terminal" evidence="2">
    <location>
        <begin position="61"/>
        <end position="146"/>
    </location>
</feature>
<organism evidence="3 4">
    <name type="scientific">Candidatus Borkfalkia excrementigallinarum</name>
    <dbReference type="NCBI Taxonomy" id="2838506"/>
    <lineage>
        <taxon>Bacteria</taxon>
        <taxon>Bacillati</taxon>
        <taxon>Bacillota</taxon>
        <taxon>Clostridia</taxon>
        <taxon>Christensenellales</taxon>
        <taxon>Christensenellaceae</taxon>
        <taxon>Candidatus Borkfalkia</taxon>
    </lineage>
</organism>
<evidence type="ECO:0000313" key="3">
    <source>
        <dbReference type="EMBL" id="HIY97742.1"/>
    </source>
</evidence>
<dbReference type="InterPro" id="IPR007557">
    <property type="entry name" value="PSP1_C"/>
</dbReference>
<evidence type="ECO:0000256" key="1">
    <source>
        <dbReference type="SAM" id="MobiDB-lite"/>
    </source>
</evidence>
<dbReference type="PANTHER" id="PTHR43830:SF3">
    <property type="entry name" value="PROTEIN PSP1"/>
    <property type="match status" value="1"/>
</dbReference>
<accession>A0A9D2CTH6</accession>
<gene>
    <name evidence="3" type="ORF">H9729_08630</name>
</gene>